<gene>
    <name evidence="3" type="ORF">CVLEPA_LOCUS31434</name>
</gene>
<feature type="region of interest" description="Disordered" evidence="2">
    <location>
        <begin position="255"/>
        <end position="298"/>
    </location>
</feature>
<feature type="coiled-coil region" evidence="1">
    <location>
        <begin position="159"/>
        <end position="191"/>
    </location>
</feature>
<evidence type="ECO:0008006" key="5">
    <source>
        <dbReference type="Google" id="ProtNLM"/>
    </source>
</evidence>
<evidence type="ECO:0000313" key="4">
    <source>
        <dbReference type="Proteomes" id="UP001642483"/>
    </source>
</evidence>
<protein>
    <recommendedName>
        <fullName evidence="5">Stathmin domain-containing protein 1</fullName>
    </recommendedName>
</protein>
<evidence type="ECO:0000256" key="1">
    <source>
        <dbReference type="SAM" id="Coils"/>
    </source>
</evidence>
<proteinExistence type="predicted"/>
<sequence length="298" mass="33022">MGCGNSKDAVKAIQIEDGEVKGGKSVKKVKVVSSDETLVSDTNAAHVGVNKSTSAKSRDSGIQEMDYSRDDYPNGIITEESDPHLVQDIEDFELVGRQFHSKSAGRERMKSKAILEALEAEGLISGTKVQKGGAAFEVRMESLRPLEPLAPIKRAPPRLQRLKSEKKILSKEELEEKQRLAECRRNNKLSKKKSRLASQIAQDQELAQKLTMEGDNAFDSTEDEGLENTYKPNKYVNRGQGENIDTIHSHTLHKNTVFDEGSMSSLEDGLGDSIRQSQYSSEDFFESKPGYQLSQADA</sequence>
<evidence type="ECO:0000256" key="2">
    <source>
        <dbReference type="SAM" id="MobiDB-lite"/>
    </source>
</evidence>
<organism evidence="3 4">
    <name type="scientific">Clavelina lepadiformis</name>
    <name type="common">Light-bulb sea squirt</name>
    <name type="synonym">Ascidia lepadiformis</name>
    <dbReference type="NCBI Taxonomy" id="159417"/>
    <lineage>
        <taxon>Eukaryota</taxon>
        <taxon>Metazoa</taxon>
        <taxon>Chordata</taxon>
        <taxon>Tunicata</taxon>
        <taxon>Ascidiacea</taxon>
        <taxon>Aplousobranchia</taxon>
        <taxon>Clavelinidae</taxon>
        <taxon>Clavelina</taxon>
    </lineage>
</organism>
<keyword evidence="1" id="KW-0175">Coiled coil</keyword>
<dbReference type="EMBL" id="CAWYQH010000174">
    <property type="protein sequence ID" value="CAK8697957.1"/>
    <property type="molecule type" value="Genomic_DNA"/>
</dbReference>
<feature type="compositionally biased region" description="Basic and acidic residues" evidence="2">
    <location>
        <begin position="56"/>
        <end position="72"/>
    </location>
</feature>
<feature type="region of interest" description="Disordered" evidence="2">
    <location>
        <begin position="215"/>
        <end position="237"/>
    </location>
</feature>
<name>A0ABP0H1S3_CLALP</name>
<reference evidence="3 4" key="1">
    <citation type="submission" date="2024-02" db="EMBL/GenBank/DDBJ databases">
        <authorList>
            <person name="Daric V."/>
            <person name="Darras S."/>
        </authorList>
    </citation>
    <scope>NUCLEOTIDE SEQUENCE [LARGE SCALE GENOMIC DNA]</scope>
</reference>
<accession>A0ABP0H1S3</accession>
<feature type="region of interest" description="Disordered" evidence="2">
    <location>
        <begin position="49"/>
        <end position="72"/>
    </location>
</feature>
<evidence type="ECO:0000313" key="3">
    <source>
        <dbReference type="EMBL" id="CAK8697957.1"/>
    </source>
</evidence>
<comment type="caution">
    <text evidence="3">The sequence shown here is derived from an EMBL/GenBank/DDBJ whole genome shotgun (WGS) entry which is preliminary data.</text>
</comment>
<dbReference type="Proteomes" id="UP001642483">
    <property type="component" value="Unassembled WGS sequence"/>
</dbReference>
<keyword evidence="4" id="KW-1185">Reference proteome</keyword>